<feature type="region of interest" description="Disordered" evidence="1">
    <location>
        <begin position="1"/>
        <end position="46"/>
    </location>
</feature>
<proteinExistence type="predicted"/>
<comment type="caution">
    <text evidence="2">The sequence shown here is derived from an EMBL/GenBank/DDBJ whole genome shotgun (WGS) entry which is preliminary data.</text>
</comment>
<sequence length="78" mass="8610">MNEPTRSVSANRAAGLGQPLASGLRKTMRPISATTDRDAPRLTYRSRHEHPIFPVAPRRPKALARVEGFFVSAERGRA</sequence>
<reference evidence="2 3" key="1">
    <citation type="submission" date="2018-03" db="EMBL/GenBank/DDBJ databases">
        <title>Genomic Encyclopedia of Archaeal and Bacterial Type Strains, Phase II (KMG-II): from individual species to whole genera.</title>
        <authorList>
            <person name="Goeker M."/>
        </authorList>
    </citation>
    <scope>NUCLEOTIDE SEQUENCE [LARGE SCALE GENOMIC DNA]</scope>
    <source>
        <strain evidence="2 3">DSM 29328</strain>
    </source>
</reference>
<keyword evidence="3" id="KW-1185">Reference proteome</keyword>
<dbReference type="Proteomes" id="UP000239480">
    <property type="component" value="Unassembled WGS sequence"/>
</dbReference>
<accession>A0A2T0RJN6</accession>
<evidence type="ECO:0000256" key="1">
    <source>
        <dbReference type="SAM" id="MobiDB-lite"/>
    </source>
</evidence>
<evidence type="ECO:0000313" key="2">
    <source>
        <dbReference type="EMBL" id="PRY21406.1"/>
    </source>
</evidence>
<protein>
    <submittedName>
        <fullName evidence="2">Uncharacterized protein</fullName>
    </submittedName>
</protein>
<evidence type="ECO:0000313" key="3">
    <source>
        <dbReference type="Proteomes" id="UP000239480"/>
    </source>
</evidence>
<dbReference type="EMBL" id="PVTD01000009">
    <property type="protein sequence ID" value="PRY21406.1"/>
    <property type="molecule type" value="Genomic_DNA"/>
</dbReference>
<name>A0A2T0RJN6_9RHOB</name>
<feature type="compositionally biased region" description="Polar residues" evidence="1">
    <location>
        <begin position="1"/>
        <end position="10"/>
    </location>
</feature>
<dbReference type="AlphaFoldDB" id="A0A2T0RJN6"/>
<gene>
    <name evidence="2" type="ORF">CLV78_10917</name>
</gene>
<organism evidence="2 3">
    <name type="scientific">Aliiruegeria haliotis</name>
    <dbReference type="NCBI Taxonomy" id="1280846"/>
    <lineage>
        <taxon>Bacteria</taxon>
        <taxon>Pseudomonadati</taxon>
        <taxon>Pseudomonadota</taxon>
        <taxon>Alphaproteobacteria</taxon>
        <taxon>Rhodobacterales</taxon>
        <taxon>Roseobacteraceae</taxon>
        <taxon>Aliiruegeria</taxon>
    </lineage>
</organism>